<name>A0A7R7TGM4_THETH</name>
<sequence>MGPWVQGELQEEPVLLRGQLDPKWGRHVEMIRGWHLGVGRGGGSARRRGLFRPPLLPLDPALLAEQAIKDVLPAYEEVFRRAFSP</sequence>
<keyword evidence="2" id="KW-0614">Plasmid</keyword>
<accession>A0A7R7TGM4</accession>
<evidence type="ECO:0000313" key="3">
    <source>
        <dbReference type="Proteomes" id="UP000596099"/>
    </source>
</evidence>
<evidence type="ECO:0000313" key="1">
    <source>
        <dbReference type="EMBL" id="BCP67334.1"/>
    </source>
</evidence>
<reference evidence="2" key="1">
    <citation type="journal article" date="2021" name="Microbiol. Resour. Announc.">
        <title>Complete Genome Sequence of Thermus thermophilus Strain HB5018, Isolated from Mine Hot Spring in Japan.</title>
        <authorList>
            <person name="Miyazaki K."/>
            <person name="Moriya T."/>
            <person name="Nemoto N."/>
            <person name="Oshima T."/>
            <person name="Yura K."/>
            <person name="Bessho Y."/>
        </authorList>
    </citation>
    <scope>NUCLEOTIDE SEQUENCE</scope>
    <source>
        <plasmid evidence="1">pHB5018b</plasmid>
        <plasmid evidence="2">pHB5018d</plasmid>
    </source>
</reference>
<dbReference type="EMBL" id="AP024273">
    <property type="protein sequence ID" value="BCP67693.1"/>
    <property type="molecule type" value="Genomic_DNA"/>
</dbReference>
<geneLocation type="plasmid" evidence="2 3">
    <name>pHB5018d</name>
</geneLocation>
<dbReference type="Proteomes" id="UP000596099">
    <property type="component" value="Plasmid pHB5018d"/>
</dbReference>
<dbReference type="EMBL" id="AP024271">
    <property type="protein sequence ID" value="BCP67334.1"/>
    <property type="molecule type" value="Genomic_DNA"/>
</dbReference>
<gene>
    <name evidence="1" type="ORF">TthHB5018_b22680</name>
    <name evidence="2" type="ORF">TthHB5018_d26270</name>
</gene>
<dbReference type="Proteomes" id="UP000596099">
    <property type="component" value="Plasmid pHB5018b"/>
</dbReference>
<evidence type="ECO:0000313" key="2">
    <source>
        <dbReference type="EMBL" id="BCP67693.1"/>
    </source>
</evidence>
<organism evidence="2 3">
    <name type="scientific">Thermus thermophilus</name>
    <dbReference type="NCBI Taxonomy" id="274"/>
    <lineage>
        <taxon>Bacteria</taxon>
        <taxon>Thermotogati</taxon>
        <taxon>Deinococcota</taxon>
        <taxon>Deinococci</taxon>
        <taxon>Thermales</taxon>
        <taxon>Thermaceae</taxon>
        <taxon>Thermus</taxon>
    </lineage>
</organism>
<proteinExistence type="predicted"/>
<dbReference type="AlphaFoldDB" id="A0A7R7TGM4"/>
<protein>
    <submittedName>
        <fullName evidence="2">Uncharacterized protein</fullName>
    </submittedName>
</protein>
<reference evidence="3" key="2">
    <citation type="submission" date="2021-01" db="EMBL/GenBank/DDBJ databases">
        <title>Complete Genome Sequence of Thermus thermophilus Strain HB5018, Isolated from Mine Onsen Hot Spring.</title>
        <authorList>
            <person name="Miyazaki K."/>
            <person name="Moriya T."/>
            <person name="Nemoto N."/>
            <person name="Oshima T."/>
            <person name="Yura K."/>
            <person name="Bessho Y."/>
        </authorList>
    </citation>
    <scope>NUCLEOTIDE SEQUENCE [LARGE SCALE GENOMIC DNA]</scope>
    <source>
        <strain evidence="3">HB5018</strain>
        <plasmid evidence="3">pHB5018b</plasmid>
        <plasmid evidence="3">pHB5018d</plasmid>
    </source>
</reference>
<geneLocation type="plasmid" evidence="1 3">
    <name>pHB5018b</name>
</geneLocation>